<dbReference type="Pfam" id="PF08220">
    <property type="entry name" value="HTH_DeoR"/>
    <property type="match status" value="1"/>
</dbReference>
<comment type="caution">
    <text evidence="5">The sequence shown here is derived from an EMBL/GenBank/DDBJ whole genome shotgun (WGS) entry which is preliminary data.</text>
</comment>
<keyword evidence="1" id="KW-0805">Transcription regulation</keyword>
<dbReference type="SUPFAM" id="SSF100950">
    <property type="entry name" value="NagB/RpiA/CoA transferase-like"/>
    <property type="match status" value="1"/>
</dbReference>
<dbReference type="PROSITE" id="PS00894">
    <property type="entry name" value="HTH_DEOR_1"/>
    <property type="match status" value="1"/>
</dbReference>
<reference evidence="5 6" key="1">
    <citation type="submission" date="2024-06" db="EMBL/GenBank/DDBJ databases">
        <title>Genomic Encyclopedia of Type Strains, Phase IV (KMG-IV): sequencing the most valuable type-strain genomes for metagenomic binning, comparative biology and taxonomic classification.</title>
        <authorList>
            <person name="Goeker M."/>
        </authorList>
    </citation>
    <scope>NUCLEOTIDE SEQUENCE [LARGE SCALE GENOMIC DNA]</scope>
    <source>
        <strain evidence="5 6">DSM 29492</strain>
    </source>
</reference>
<dbReference type="Proteomes" id="UP001549106">
    <property type="component" value="Unassembled WGS sequence"/>
</dbReference>
<gene>
    <name evidence="5" type="ORF">ABID24_001193</name>
</gene>
<evidence type="ECO:0000256" key="1">
    <source>
        <dbReference type="ARBA" id="ARBA00023015"/>
    </source>
</evidence>
<evidence type="ECO:0000256" key="2">
    <source>
        <dbReference type="ARBA" id="ARBA00023125"/>
    </source>
</evidence>
<accession>A0ABV2M0H5</accession>
<evidence type="ECO:0000256" key="3">
    <source>
        <dbReference type="ARBA" id="ARBA00023163"/>
    </source>
</evidence>
<protein>
    <submittedName>
        <fullName evidence="5">DeoR/GlpR family transcriptional regulator of sugar metabolism</fullName>
    </submittedName>
</protein>
<dbReference type="InterPro" id="IPR001034">
    <property type="entry name" value="DeoR_HTH"/>
</dbReference>
<dbReference type="Pfam" id="PF00455">
    <property type="entry name" value="DeoRC"/>
    <property type="match status" value="1"/>
</dbReference>
<dbReference type="InterPro" id="IPR036388">
    <property type="entry name" value="WH-like_DNA-bd_sf"/>
</dbReference>
<proteinExistence type="predicted"/>
<evidence type="ECO:0000313" key="5">
    <source>
        <dbReference type="EMBL" id="MET3749958.1"/>
    </source>
</evidence>
<evidence type="ECO:0000259" key="4">
    <source>
        <dbReference type="PROSITE" id="PS51000"/>
    </source>
</evidence>
<dbReference type="SMART" id="SM00420">
    <property type="entry name" value="HTH_DEOR"/>
    <property type="match status" value="1"/>
</dbReference>
<dbReference type="RefSeq" id="WP_022067257.1">
    <property type="nucleotide sequence ID" value="NZ_BAABXN010000001.1"/>
</dbReference>
<dbReference type="EMBL" id="JBEPMJ010000006">
    <property type="protein sequence ID" value="MET3749958.1"/>
    <property type="molecule type" value="Genomic_DNA"/>
</dbReference>
<name>A0ABV2M0H5_9FIRM</name>
<evidence type="ECO:0000313" key="6">
    <source>
        <dbReference type="Proteomes" id="UP001549106"/>
    </source>
</evidence>
<feature type="domain" description="HTH deoR-type" evidence="4">
    <location>
        <begin position="3"/>
        <end position="58"/>
    </location>
</feature>
<dbReference type="InterPro" id="IPR036390">
    <property type="entry name" value="WH_DNA-bd_sf"/>
</dbReference>
<dbReference type="InterPro" id="IPR014036">
    <property type="entry name" value="DeoR-like_C"/>
</dbReference>
<dbReference type="PANTHER" id="PTHR30363">
    <property type="entry name" value="HTH-TYPE TRANSCRIPTIONAL REGULATOR SRLR-RELATED"/>
    <property type="match status" value="1"/>
</dbReference>
<dbReference type="Gene3D" id="1.10.10.10">
    <property type="entry name" value="Winged helix-like DNA-binding domain superfamily/Winged helix DNA-binding domain"/>
    <property type="match status" value="1"/>
</dbReference>
<dbReference type="PRINTS" id="PR00037">
    <property type="entry name" value="HTHLACR"/>
</dbReference>
<dbReference type="PROSITE" id="PS51000">
    <property type="entry name" value="HTH_DEOR_2"/>
    <property type="match status" value="1"/>
</dbReference>
<dbReference type="Gene3D" id="3.40.50.1360">
    <property type="match status" value="1"/>
</dbReference>
<dbReference type="SUPFAM" id="SSF46785">
    <property type="entry name" value="Winged helix' DNA-binding domain"/>
    <property type="match status" value="1"/>
</dbReference>
<dbReference type="PANTHER" id="PTHR30363:SF44">
    <property type="entry name" value="AGA OPERON TRANSCRIPTIONAL REPRESSOR-RELATED"/>
    <property type="match status" value="1"/>
</dbReference>
<keyword evidence="2" id="KW-0238">DNA-binding</keyword>
<dbReference type="InterPro" id="IPR018356">
    <property type="entry name" value="Tscrpt_reg_HTH_DeoR_CS"/>
</dbReference>
<sequence length="255" mass="28328">MKKSERCLAILEILQRQHKVTVTDLAQRFGISEMTIRRDLNFLARQYNISRTHGGAELGNQPVVRMISFDEARIAHKETKEKIAAMAATMIRSGQRIFVDAGSTTRIILNYLNEETKAVVVVNHLKVAEQALQFENLSVIMLGGDMIRITNCSSGPVAEEQLKNYQLDIAFIGAAAIGTDGKLYDGYSPEARLKSSLFSVAKKVYVLADSSKINTYDLNEFGSLSQIDGLITDAGIDEEGMILMKRHRVNVMIAE</sequence>
<dbReference type="InterPro" id="IPR050313">
    <property type="entry name" value="Carb_Metab_HTH_regulators"/>
</dbReference>
<organism evidence="5 6">
    <name type="scientific">Blautia caecimuris</name>
    <dbReference type="NCBI Taxonomy" id="1796615"/>
    <lineage>
        <taxon>Bacteria</taxon>
        <taxon>Bacillati</taxon>
        <taxon>Bacillota</taxon>
        <taxon>Clostridia</taxon>
        <taxon>Lachnospirales</taxon>
        <taxon>Lachnospiraceae</taxon>
        <taxon>Blautia</taxon>
    </lineage>
</organism>
<keyword evidence="3" id="KW-0804">Transcription</keyword>
<dbReference type="SMART" id="SM01134">
    <property type="entry name" value="DeoRC"/>
    <property type="match status" value="1"/>
</dbReference>
<dbReference type="InterPro" id="IPR037171">
    <property type="entry name" value="NagB/RpiA_transferase-like"/>
</dbReference>
<keyword evidence="6" id="KW-1185">Reference proteome</keyword>